<dbReference type="Gene3D" id="1.25.40.10">
    <property type="entry name" value="Tetratricopeptide repeat domain"/>
    <property type="match status" value="3"/>
</dbReference>
<keyword evidence="3" id="KW-1185">Reference proteome</keyword>
<sequence>MNSARTVSAAMLFITLTIGLSGCGREDELSQEEIKYLSHLDQAHFYQDQGELKASTLEAKSAIELQPEKVTPYFIIIKNLLTAGDAVNAERQLNRLLQEIPKESMPPKQADAASLINAEAKLMQGQFEDALAALNLLTSTDLETQLDAALVRGRVHLARNDVQQAEQAFIKAESLDSTTSLPLVGLSRVAYARNDPAQVKAYLEKAERIDPTESELWLWKAQLAHSQEQLSVAEDAYIRALEDIGQYDVMTYRKYETISSLIDVLRAQGKSSEAYIYEEILAKSAPGTIKSNLTAARDAYQAGNMEDASRYLEEILAQAPGHQQSTLMLGIVRFRQGRMEDAEALLSPIVSQSGSDTAKKLLAATRLQLQDTIGAREILSELDESQNDPEVLALVGIVSLASGEISSGRTFIEKSLSLRPDNHELRLRYASFLVDNNDPVAAIQHAQYVLASNQFENQARLLLLKANVAKNDLSSALQLSKAWLEKEPDNVNALIARGQLAAQDGNSTEAMKYFDEAAKKDPESAEPAIAAGNLALQLSNESAALAHFERALELAPNDTRALVRASGLLKPAELTTFVQKILSKNPDAHGPKAVLLELALSAGNREEAEKLTADLLERVEANSPSRFAPLVAEIYHSSATRELESGDTENASRILNRGRALFPENQNIALQAASLAFQQGNVDEARENLMEVKRAHPDSPRPLIIEAAYFSSQNRHQEAAEMLKIALEKKRSASTEVAYARALQRAGHTEKGIESLEKSLYSYSDDPQILLNLAMLYQNNEQEIEAIRTYEKVLKHSESNVLALNNLAWLYHQENDNRALGLARKAFNLNSDNASITDTYGWILFKNGEMRIALSSLRKPPTSAQFGGDCAASR</sequence>
<evidence type="ECO:0000256" key="1">
    <source>
        <dbReference type="PROSITE-ProRule" id="PRU00339"/>
    </source>
</evidence>
<feature type="repeat" description="TPR" evidence="1">
    <location>
        <begin position="525"/>
        <end position="558"/>
    </location>
</feature>
<dbReference type="Pfam" id="PF14559">
    <property type="entry name" value="TPR_19"/>
    <property type="match status" value="1"/>
</dbReference>
<dbReference type="OrthoDB" id="9766710at2"/>
<dbReference type="AlphaFoldDB" id="W5YM28"/>
<evidence type="ECO:0000313" key="3">
    <source>
        <dbReference type="Proteomes" id="UP000061489"/>
    </source>
</evidence>
<dbReference type="PROSITE" id="PS51257">
    <property type="entry name" value="PROKAR_LIPOPROTEIN"/>
    <property type="match status" value="1"/>
</dbReference>
<dbReference type="EMBL" id="CP007151">
    <property type="protein sequence ID" value="AHI29929.1"/>
    <property type="molecule type" value="Genomic_DNA"/>
</dbReference>
<feature type="repeat" description="TPR" evidence="1">
    <location>
        <begin position="767"/>
        <end position="800"/>
    </location>
</feature>
<dbReference type="PROSITE" id="PS50005">
    <property type="entry name" value="TPR"/>
    <property type="match status" value="3"/>
</dbReference>
<dbReference type="Pfam" id="PF13181">
    <property type="entry name" value="TPR_8"/>
    <property type="match status" value="1"/>
</dbReference>
<dbReference type="InterPro" id="IPR019734">
    <property type="entry name" value="TPR_rpt"/>
</dbReference>
<dbReference type="PANTHER" id="PTHR12558:SF13">
    <property type="entry name" value="CELL DIVISION CYCLE PROTEIN 27 HOMOLOG"/>
    <property type="match status" value="1"/>
</dbReference>
<dbReference type="HOGENOM" id="CLU_007251_0_1_6"/>
<name>W5YM28_9GAMM</name>
<keyword evidence="1" id="KW-0802">TPR repeat</keyword>
<dbReference type="Proteomes" id="UP000061489">
    <property type="component" value="Chromosome"/>
</dbReference>
<dbReference type="KEGG" id="msx:AU14_01140"/>
<dbReference type="STRING" id="1420916.AU14_01140"/>
<dbReference type="InterPro" id="IPR011990">
    <property type="entry name" value="TPR-like_helical_dom_sf"/>
</dbReference>
<dbReference type="RefSeq" id="WP_052471912.1">
    <property type="nucleotide sequence ID" value="NZ_CP007151.1"/>
</dbReference>
<protein>
    <submittedName>
        <fullName evidence="2">Uncharacterized protein</fullName>
    </submittedName>
</protein>
<gene>
    <name evidence="2" type="ORF">AU14_01140</name>
</gene>
<dbReference type="SUPFAM" id="SSF48452">
    <property type="entry name" value="TPR-like"/>
    <property type="match status" value="4"/>
</dbReference>
<feature type="repeat" description="TPR" evidence="1">
    <location>
        <begin position="491"/>
        <end position="524"/>
    </location>
</feature>
<dbReference type="SMART" id="SM00028">
    <property type="entry name" value="TPR"/>
    <property type="match status" value="10"/>
</dbReference>
<accession>W5YM28</accession>
<dbReference type="Pfam" id="PF13432">
    <property type="entry name" value="TPR_16"/>
    <property type="match status" value="4"/>
</dbReference>
<organism evidence="2 3">
    <name type="scientific">Marinobacter similis</name>
    <dbReference type="NCBI Taxonomy" id="1420916"/>
    <lineage>
        <taxon>Bacteria</taxon>
        <taxon>Pseudomonadati</taxon>
        <taxon>Pseudomonadota</taxon>
        <taxon>Gammaproteobacteria</taxon>
        <taxon>Pseudomonadales</taxon>
        <taxon>Marinobacteraceae</taxon>
        <taxon>Marinobacter</taxon>
    </lineage>
</organism>
<reference evidence="2 3" key="1">
    <citation type="journal article" date="2014" name="Genome Announc.">
        <title>Draft Genome Sequences of Marinobacter similis A3d10T and Marinobacter salarius R9SW1T.</title>
        <authorList>
            <person name="Ivanova E.P."/>
            <person name="Ng H.J."/>
            <person name="Webb H.K."/>
            <person name="Feng G."/>
            <person name="Oshima K."/>
            <person name="Hattori M."/>
            <person name="Ohkuma M."/>
            <person name="Sergeev A.F."/>
            <person name="Mikhailov V.V."/>
            <person name="Crawford R.J."/>
            <person name="Sawabe T."/>
        </authorList>
    </citation>
    <scope>NUCLEOTIDE SEQUENCE [LARGE SCALE GENOMIC DNA]</scope>
    <source>
        <strain evidence="2 3">A3d10</strain>
    </source>
</reference>
<proteinExistence type="predicted"/>
<evidence type="ECO:0000313" key="2">
    <source>
        <dbReference type="EMBL" id="AHI29929.1"/>
    </source>
</evidence>
<dbReference type="PANTHER" id="PTHR12558">
    <property type="entry name" value="CELL DIVISION CYCLE 16,23,27"/>
    <property type="match status" value="1"/>
</dbReference>